<keyword evidence="1" id="KW-1133">Transmembrane helix</keyword>
<comment type="caution">
    <text evidence="2">The sequence shown here is derived from an EMBL/GenBank/DDBJ whole genome shotgun (WGS) entry which is preliminary data.</text>
</comment>
<feature type="transmembrane region" description="Helical" evidence="1">
    <location>
        <begin position="6"/>
        <end position="30"/>
    </location>
</feature>
<accession>A0A645EV24</accession>
<protein>
    <submittedName>
        <fullName evidence="2">Uncharacterized protein</fullName>
    </submittedName>
</protein>
<dbReference type="AlphaFoldDB" id="A0A645EV24"/>
<name>A0A645EV24_9ZZZZ</name>
<sequence length="59" mass="6213">MRRTVAGALLVAAADVAVLFAVFVLIPLLIQHMAAVGAEQNPGEQPHFIVAVRAFALFA</sequence>
<gene>
    <name evidence="2" type="ORF">SDC9_152332</name>
</gene>
<organism evidence="2">
    <name type="scientific">bioreactor metagenome</name>
    <dbReference type="NCBI Taxonomy" id="1076179"/>
    <lineage>
        <taxon>unclassified sequences</taxon>
        <taxon>metagenomes</taxon>
        <taxon>ecological metagenomes</taxon>
    </lineage>
</organism>
<evidence type="ECO:0000313" key="2">
    <source>
        <dbReference type="EMBL" id="MPN05082.1"/>
    </source>
</evidence>
<dbReference type="EMBL" id="VSSQ01050994">
    <property type="protein sequence ID" value="MPN05082.1"/>
    <property type="molecule type" value="Genomic_DNA"/>
</dbReference>
<reference evidence="2" key="1">
    <citation type="submission" date="2019-08" db="EMBL/GenBank/DDBJ databases">
        <authorList>
            <person name="Kucharzyk K."/>
            <person name="Murdoch R.W."/>
            <person name="Higgins S."/>
            <person name="Loffler F."/>
        </authorList>
    </citation>
    <scope>NUCLEOTIDE SEQUENCE</scope>
</reference>
<keyword evidence="1" id="KW-0812">Transmembrane</keyword>
<keyword evidence="1" id="KW-0472">Membrane</keyword>
<evidence type="ECO:0000256" key="1">
    <source>
        <dbReference type="SAM" id="Phobius"/>
    </source>
</evidence>
<proteinExistence type="predicted"/>